<dbReference type="GO" id="GO:0003824">
    <property type="term" value="F:catalytic activity"/>
    <property type="evidence" value="ECO:0007669"/>
    <property type="project" value="InterPro"/>
</dbReference>
<protein>
    <recommendedName>
        <fullName evidence="3">CoA-transferase family III</fullName>
    </recommendedName>
</protein>
<dbReference type="AlphaFoldDB" id="A0A0R3N302"/>
<dbReference type="InterPro" id="IPR003673">
    <property type="entry name" value="CoA-Trfase_fam_III"/>
</dbReference>
<dbReference type="Pfam" id="PF02515">
    <property type="entry name" value="CoA_transf_3"/>
    <property type="match status" value="1"/>
</dbReference>
<dbReference type="PANTHER" id="PTHR48228">
    <property type="entry name" value="SUCCINYL-COA--D-CITRAMALATE COA-TRANSFERASE"/>
    <property type="match status" value="1"/>
</dbReference>
<dbReference type="OrthoDB" id="9806585at2"/>
<evidence type="ECO:0000313" key="2">
    <source>
        <dbReference type="Proteomes" id="UP000051660"/>
    </source>
</evidence>
<dbReference type="Gene3D" id="3.30.1540.10">
    <property type="entry name" value="formyl-coa transferase, domain 3"/>
    <property type="match status" value="1"/>
</dbReference>
<name>A0A0R3N302_9BRAD</name>
<gene>
    <name evidence="1" type="ORF">CQ14_20545</name>
</gene>
<dbReference type="Gene3D" id="3.40.50.10540">
    <property type="entry name" value="Crotonobetainyl-coa:carnitine coa-transferase, domain 1"/>
    <property type="match status" value="2"/>
</dbReference>
<sequence>MTHRLLLLRSRRLRLWRKKSRLRRLRPQSMPHLPNNQNFKQEVPVAATNVVPNKDTFNINEHFNKLMRGVGLDPSDTGGSITFVGEDPIMDSRIRLGAAYAIPYMGTAAAAAMIWKMRTGRSQDLKIDLRKAIHYIADMPWSTLNGRIYTAPYMNGCALLEESYLTKDGRRFSPIGFYPHMERGWCSFLGCAPTKEAIAAKIAEWNALDLETACSERGLVGGMVRTIEEWANTECGQQLAQTPVIEIAKIGDSAPESFLPSAARPVSGIRVINNTHEIAGTVIGRTFAEQGAEVIQTTSPDEFFHEHIFLEAGVGMRQAYVDIKKPDELEVMYNLIKGADVFAENYRHMGEHGLSPETVAAKRPGIIYVSARGISHHGAWAERGAFDPLSLPMTGICALEGTLDAPRYPPFGLLNDVISGIFGTLGAYAALIRRAREGGSYHVKVSLCRCSMWYGTLGFFERGDTKRDGEQHKLIDPDMFEAETPLGFLRRPAPCVEFSETKGYWADPVLRYRGSDKPEWRK</sequence>
<dbReference type="InterPro" id="IPR050509">
    <property type="entry name" value="CoA-transferase_III"/>
</dbReference>
<dbReference type="InterPro" id="IPR023606">
    <property type="entry name" value="CoA-Trfase_III_dom_1_sf"/>
</dbReference>
<dbReference type="InterPro" id="IPR044855">
    <property type="entry name" value="CoA-Trfase_III_dom3_sf"/>
</dbReference>
<dbReference type="PANTHER" id="PTHR48228:SF4">
    <property type="entry name" value="BLR3030 PROTEIN"/>
    <property type="match status" value="1"/>
</dbReference>
<reference evidence="1 2" key="1">
    <citation type="submission" date="2014-03" db="EMBL/GenBank/DDBJ databases">
        <title>Bradyrhizobium valentinum sp. nov., isolated from effective nodules of Lupinus mariae-josephae, a lupine endemic of basic-lime soils in Eastern Spain.</title>
        <authorList>
            <person name="Duran D."/>
            <person name="Rey L."/>
            <person name="Navarro A."/>
            <person name="Busquets A."/>
            <person name="Imperial J."/>
            <person name="Ruiz-Argueso T."/>
        </authorList>
    </citation>
    <scope>NUCLEOTIDE SEQUENCE [LARGE SCALE GENOMIC DNA]</scope>
    <source>
        <strain evidence="1 2">CCBAU 23086</strain>
    </source>
</reference>
<dbReference type="EMBL" id="LLYB01000043">
    <property type="protein sequence ID" value="KRR26772.1"/>
    <property type="molecule type" value="Genomic_DNA"/>
</dbReference>
<comment type="caution">
    <text evidence="1">The sequence shown here is derived from an EMBL/GenBank/DDBJ whole genome shotgun (WGS) entry which is preliminary data.</text>
</comment>
<evidence type="ECO:0000313" key="1">
    <source>
        <dbReference type="EMBL" id="KRR26772.1"/>
    </source>
</evidence>
<proteinExistence type="predicted"/>
<dbReference type="SUPFAM" id="SSF89796">
    <property type="entry name" value="CoA-transferase family III (CaiB/BaiF)"/>
    <property type="match status" value="2"/>
</dbReference>
<dbReference type="Proteomes" id="UP000051660">
    <property type="component" value="Unassembled WGS sequence"/>
</dbReference>
<evidence type="ECO:0008006" key="3">
    <source>
        <dbReference type="Google" id="ProtNLM"/>
    </source>
</evidence>
<accession>A0A0R3N302</accession>
<organism evidence="1 2">
    <name type="scientific">Bradyrhizobium lablabi</name>
    <dbReference type="NCBI Taxonomy" id="722472"/>
    <lineage>
        <taxon>Bacteria</taxon>
        <taxon>Pseudomonadati</taxon>
        <taxon>Pseudomonadota</taxon>
        <taxon>Alphaproteobacteria</taxon>
        <taxon>Hyphomicrobiales</taxon>
        <taxon>Nitrobacteraceae</taxon>
        <taxon>Bradyrhizobium</taxon>
    </lineage>
</organism>